<dbReference type="Proteomes" id="UP000182258">
    <property type="component" value="Unassembled WGS sequence"/>
</dbReference>
<dbReference type="Proteomes" id="UP000033519">
    <property type="component" value="Unassembled WGS sequence"/>
</dbReference>
<reference evidence="1 3" key="1">
    <citation type="submission" date="2015-03" db="EMBL/GenBank/DDBJ databases">
        <authorList>
            <person name="Lepp D."/>
            <person name="Hassan Y.I."/>
            <person name="Li X.-Z."/>
            <person name="Zhou T."/>
        </authorList>
    </citation>
    <scope>NUCLEOTIDE SEQUENCE [LARGE SCALE GENOMIC DNA]</scope>
    <source>
        <strain evidence="1 3">Cr7-05</strain>
    </source>
</reference>
<accession>A0A0F5PQP8</accession>
<dbReference type="AlphaFoldDB" id="A0A0F5PQP8"/>
<evidence type="ECO:0000313" key="1">
    <source>
        <dbReference type="EMBL" id="KKC31012.1"/>
    </source>
</evidence>
<reference evidence="2 4" key="2">
    <citation type="submission" date="2016-10" db="EMBL/GenBank/DDBJ databases">
        <authorList>
            <person name="de Groot N.N."/>
        </authorList>
    </citation>
    <scope>NUCLEOTIDE SEQUENCE [LARGE SCALE GENOMIC DNA]</scope>
    <source>
        <strain evidence="2 4">CGMCC 1.10210</strain>
    </source>
</reference>
<dbReference type="STRING" id="728005.SAMN04488059_11690"/>
<dbReference type="PATRIC" id="fig|728005.3.peg.2879"/>
<dbReference type="EMBL" id="FOMB01000016">
    <property type="protein sequence ID" value="SFC98375.1"/>
    <property type="molecule type" value="Genomic_DNA"/>
</dbReference>
<dbReference type="EMBL" id="LAPV01000238">
    <property type="protein sequence ID" value="KKC31012.1"/>
    <property type="molecule type" value="Genomic_DNA"/>
</dbReference>
<evidence type="ECO:0000313" key="3">
    <source>
        <dbReference type="Proteomes" id="UP000033519"/>
    </source>
</evidence>
<evidence type="ECO:0000313" key="2">
    <source>
        <dbReference type="EMBL" id="SFC98375.1"/>
    </source>
</evidence>
<evidence type="ECO:0000313" key="4">
    <source>
        <dbReference type="Proteomes" id="UP000182258"/>
    </source>
</evidence>
<proteinExistence type="predicted"/>
<name>A0A0F5PQP8_9HYPH</name>
<keyword evidence="3" id="KW-1185">Reference proteome</keyword>
<organism evidence="2 4">
    <name type="scientific">Devosia psychrophila</name>
    <dbReference type="NCBI Taxonomy" id="728005"/>
    <lineage>
        <taxon>Bacteria</taxon>
        <taxon>Pseudomonadati</taxon>
        <taxon>Pseudomonadota</taxon>
        <taxon>Alphaproteobacteria</taxon>
        <taxon>Hyphomicrobiales</taxon>
        <taxon>Devosiaceae</taxon>
        <taxon>Devosia</taxon>
    </lineage>
</organism>
<protein>
    <submittedName>
        <fullName evidence="2">Uncharacterized protein</fullName>
    </submittedName>
</protein>
<gene>
    <name evidence="2" type="ORF">SAMN04488059_11690</name>
    <name evidence="1" type="ORF">WH91_22025</name>
</gene>
<sequence length="90" mass="10512">MDPDLIFPISDQQQLTEQVNGYLAEGSHITFLTFDGVDHMGSARKFFYIKAARDWLFDQVKAWLCIDHLLLLQSTLYLINGERRAYQLPY</sequence>